<proteinExistence type="predicted"/>
<evidence type="ECO:0000313" key="2">
    <source>
        <dbReference type="EMBL" id="KAF4032001.1"/>
    </source>
</evidence>
<feature type="region of interest" description="Disordered" evidence="1">
    <location>
        <begin position="1"/>
        <end position="75"/>
    </location>
</feature>
<organism evidence="2 5">
    <name type="scientific">Phytophthora infestans</name>
    <name type="common">Potato late blight agent</name>
    <name type="synonym">Botrytis infestans</name>
    <dbReference type="NCBI Taxonomy" id="4787"/>
    <lineage>
        <taxon>Eukaryota</taxon>
        <taxon>Sar</taxon>
        <taxon>Stramenopiles</taxon>
        <taxon>Oomycota</taxon>
        <taxon>Peronosporomycetes</taxon>
        <taxon>Peronosporales</taxon>
        <taxon>Peronosporaceae</taxon>
        <taxon>Phytophthora</taxon>
    </lineage>
</organism>
<keyword evidence="5" id="KW-1185">Reference proteome</keyword>
<sequence>MSDVVDGEEHSTSETTPESTVEATQTTVEAGDSVDEVSLQEPEGDNDAEYEPNVMNEEAEQEPVSTIVAPVQMGT</sequence>
<dbReference type="EMBL" id="JAACNO010002430">
    <property type="protein sequence ID" value="KAF4133187.1"/>
    <property type="molecule type" value="Genomic_DNA"/>
</dbReference>
<name>A0A833WMY3_PHYIN</name>
<comment type="caution">
    <text evidence="2">The sequence shown here is derived from an EMBL/GenBank/DDBJ whole genome shotgun (WGS) entry which is preliminary data.</text>
</comment>
<dbReference type="AlphaFoldDB" id="A0A833WMY3"/>
<dbReference type="EMBL" id="JAACNO010003188">
    <property type="protein sequence ID" value="KAF4128165.1"/>
    <property type="molecule type" value="Genomic_DNA"/>
</dbReference>
<feature type="compositionally biased region" description="Low complexity" evidence="1">
    <location>
        <begin position="13"/>
        <end position="24"/>
    </location>
</feature>
<dbReference type="EMBL" id="WSZM01000517">
    <property type="protein sequence ID" value="KAF4032001.1"/>
    <property type="molecule type" value="Genomic_DNA"/>
</dbReference>
<evidence type="ECO:0000256" key="1">
    <source>
        <dbReference type="SAM" id="MobiDB-lite"/>
    </source>
</evidence>
<evidence type="ECO:0000313" key="4">
    <source>
        <dbReference type="EMBL" id="KAF4133187.1"/>
    </source>
</evidence>
<reference evidence="2" key="1">
    <citation type="submission" date="2020-04" db="EMBL/GenBank/DDBJ databases">
        <title>Hybrid Assembly of Korean Phytophthora infestans isolates.</title>
        <authorList>
            <person name="Prokchorchik M."/>
            <person name="Lee Y."/>
            <person name="Seo J."/>
            <person name="Cho J.-H."/>
            <person name="Park Y.-E."/>
            <person name="Jang D.-C."/>
            <person name="Im J.-S."/>
            <person name="Choi J.-G."/>
            <person name="Park H.-J."/>
            <person name="Lee G.-B."/>
            <person name="Lee Y.-G."/>
            <person name="Hong S.-Y."/>
            <person name="Cho K."/>
            <person name="Sohn K.H."/>
        </authorList>
    </citation>
    <scope>NUCLEOTIDE SEQUENCE</scope>
    <source>
        <strain evidence="2">KR_1_A1</strain>
        <strain evidence="3">KR_2_A2</strain>
    </source>
</reference>
<gene>
    <name evidence="2" type="ORF">GN244_ATG16154</name>
    <name evidence="4" type="ORF">GN958_ATG17605</name>
    <name evidence="3" type="ORF">GN958_ATG22711</name>
</gene>
<evidence type="ECO:0000313" key="3">
    <source>
        <dbReference type="EMBL" id="KAF4128165.1"/>
    </source>
</evidence>
<dbReference type="Proteomes" id="UP000704712">
    <property type="component" value="Unassembled WGS sequence"/>
</dbReference>
<protein>
    <submittedName>
        <fullName evidence="2">Uncharacterized protein</fullName>
    </submittedName>
</protein>
<dbReference type="Proteomes" id="UP000602510">
    <property type="component" value="Unassembled WGS sequence"/>
</dbReference>
<accession>A0A833WMY3</accession>
<evidence type="ECO:0000313" key="5">
    <source>
        <dbReference type="Proteomes" id="UP000602510"/>
    </source>
</evidence>